<dbReference type="PROSITE" id="PS00028">
    <property type="entry name" value="ZINC_FINGER_C2H2_1"/>
    <property type="match status" value="1"/>
</dbReference>
<evidence type="ECO:0000313" key="3">
    <source>
        <dbReference type="Proteomes" id="UP000265618"/>
    </source>
</evidence>
<name>A0A391NR25_9EUKA</name>
<evidence type="ECO:0000259" key="1">
    <source>
        <dbReference type="PROSITE" id="PS00028"/>
    </source>
</evidence>
<dbReference type="EMBL" id="BDIP01002706">
    <property type="protein sequence ID" value="GCA63220.1"/>
    <property type="molecule type" value="Genomic_DNA"/>
</dbReference>
<feature type="domain" description="C2H2-type" evidence="1">
    <location>
        <begin position="7"/>
        <end position="27"/>
    </location>
</feature>
<dbReference type="AlphaFoldDB" id="A0A391NR25"/>
<dbReference type="InterPro" id="IPR013087">
    <property type="entry name" value="Znf_C2H2_type"/>
</dbReference>
<sequence>MDPSLQCSICPRWLASLQGLVMHEEAHGLHRGDARG</sequence>
<keyword evidence="3" id="KW-1185">Reference proteome</keyword>
<accession>A0A391NR25</accession>
<proteinExistence type="predicted"/>
<reference evidence="2 3" key="1">
    <citation type="journal article" date="2018" name="PLoS ONE">
        <title>The draft genome of Kipferlia bialata reveals reductive genome evolution in fornicate parasites.</title>
        <authorList>
            <person name="Tanifuji G."/>
            <person name="Takabayashi S."/>
            <person name="Kume K."/>
            <person name="Takagi M."/>
            <person name="Nakayama T."/>
            <person name="Kamikawa R."/>
            <person name="Inagaki Y."/>
            <person name="Hashimoto T."/>
        </authorList>
    </citation>
    <scope>NUCLEOTIDE SEQUENCE [LARGE SCALE GENOMIC DNA]</scope>
    <source>
        <strain evidence="2">NY0173</strain>
    </source>
</reference>
<feature type="non-terminal residue" evidence="2">
    <location>
        <position position="1"/>
    </location>
</feature>
<evidence type="ECO:0000313" key="2">
    <source>
        <dbReference type="EMBL" id="GCA63220.1"/>
    </source>
</evidence>
<gene>
    <name evidence="2" type="ORF">KIPB_008608</name>
</gene>
<organism evidence="2 3">
    <name type="scientific">Kipferlia bialata</name>
    <dbReference type="NCBI Taxonomy" id="797122"/>
    <lineage>
        <taxon>Eukaryota</taxon>
        <taxon>Metamonada</taxon>
        <taxon>Carpediemonas-like organisms</taxon>
        <taxon>Kipferlia</taxon>
    </lineage>
</organism>
<dbReference type="Proteomes" id="UP000265618">
    <property type="component" value="Unassembled WGS sequence"/>
</dbReference>
<comment type="caution">
    <text evidence="2">The sequence shown here is derived from an EMBL/GenBank/DDBJ whole genome shotgun (WGS) entry which is preliminary data.</text>
</comment>
<protein>
    <recommendedName>
        <fullName evidence="1">C2H2-type domain-containing protein</fullName>
    </recommendedName>
</protein>